<organism evidence="1 2">
    <name type="scientific">Rhodocollybia butyracea</name>
    <dbReference type="NCBI Taxonomy" id="206335"/>
    <lineage>
        <taxon>Eukaryota</taxon>
        <taxon>Fungi</taxon>
        <taxon>Dikarya</taxon>
        <taxon>Basidiomycota</taxon>
        <taxon>Agaricomycotina</taxon>
        <taxon>Agaricomycetes</taxon>
        <taxon>Agaricomycetidae</taxon>
        <taxon>Agaricales</taxon>
        <taxon>Marasmiineae</taxon>
        <taxon>Omphalotaceae</taxon>
        <taxon>Rhodocollybia</taxon>
    </lineage>
</organism>
<dbReference type="EMBL" id="JADNRY010000214">
    <property type="protein sequence ID" value="KAF9061105.1"/>
    <property type="molecule type" value="Genomic_DNA"/>
</dbReference>
<name>A0A9P5PFE8_9AGAR</name>
<gene>
    <name evidence="1" type="ORF">BDP27DRAFT_1429318</name>
</gene>
<dbReference type="AlphaFoldDB" id="A0A9P5PFE8"/>
<keyword evidence="2" id="KW-1185">Reference proteome</keyword>
<evidence type="ECO:0000313" key="2">
    <source>
        <dbReference type="Proteomes" id="UP000772434"/>
    </source>
</evidence>
<comment type="caution">
    <text evidence="1">The sequence shown here is derived from an EMBL/GenBank/DDBJ whole genome shotgun (WGS) entry which is preliminary data.</text>
</comment>
<sequence length="351" mass="39580">MPESQQNDGYLVHGYDQLRKYTERLSQPGAQNIVLLQLNCLQPTFLETYARTQWLQHWVPCKRKVNEAFPVDKSVIGAFTGDLDAPADLHQVGIPLWLVRPLADYSAARIDRVVAPLDEDWNSQLPIWDSFSKLNVSQSDPPHPVIYTGLPSYYKCYARAIFIHQQFSVLGLGHRNPALKLGSAAAKPAAIEALDVTKCEYVSRLPQVKRARTDNESSGTNEQRNQFLVISHQAYPRRLQDWATAHTRLGELEWSTGPSLLEYALPDPVVFITPINTLKTSFPVKSPAELIWVNLEIWHISDLVRVCPGTAGQMKGTIYFNLFHGIPKSIGVKFTQNSLQVRTQCCSMRLS</sequence>
<dbReference type="Proteomes" id="UP000772434">
    <property type="component" value="Unassembled WGS sequence"/>
</dbReference>
<accession>A0A9P5PFE8</accession>
<dbReference type="OrthoDB" id="2634326at2759"/>
<reference evidence="1" key="1">
    <citation type="submission" date="2020-11" db="EMBL/GenBank/DDBJ databases">
        <authorList>
            <consortium name="DOE Joint Genome Institute"/>
            <person name="Ahrendt S."/>
            <person name="Riley R."/>
            <person name="Andreopoulos W."/>
            <person name="Labutti K."/>
            <person name="Pangilinan J."/>
            <person name="Ruiz-Duenas F.J."/>
            <person name="Barrasa J.M."/>
            <person name="Sanchez-Garcia M."/>
            <person name="Camarero S."/>
            <person name="Miyauchi S."/>
            <person name="Serrano A."/>
            <person name="Linde D."/>
            <person name="Babiker R."/>
            <person name="Drula E."/>
            <person name="Ayuso-Fernandez I."/>
            <person name="Pacheco R."/>
            <person name="Padilla G."/>
            <person name="Ferreira P."/>
            <person name="Barriuso J."/>
            <person name="Kellner H."/>
            <person name="Castanera R."/>
            <person name="Alfaro M."/>
            <person name="Ramirez L."/>
            <person name="Pisabarro A.G."/>
            <person name="Kuo A."/>
            <person name="Tritt A."/>
            <person name="Lipzen A."/>
            <person name="He G."/>
            <person name="Yan M."/>
            <person name="Ng V."/>
            <person name="Cullen D."/>
            <person name="Martin F."/>
            <person name="Rosso M.-N."/>
            <person name="Henrissat B."/>
            <person name="Hibbett D."/>
            <person name="Martinez A.T."/>
            <person name="Grigoriev I.V."/>
        </authorList>
    </citation>
    <scope>NUCLEOTIDE SEQUENCE</scope>
    <source>
        <strain evidence="1">AH 40177</strain>
    </source>
</reference>
<proteinExistence type="predicted"/>
<evidence type="ECO:0000313" key="1">
    <source>
        <dbReference type="EMBL" id="KAF9061105.1"/>
    </source>
</evidence>
<protein>
    <submittedName>
        <fullName evidence="1">Uncharacterized protein</fullName>
    </submittedName>
</protein>